<sequence>MIDERKMFTPIQLFGREVDEKFNTNNVQKHFQKVIECYHKKEIQTFNDFFYALSVILPRSTIGSFKQMIRRLDLPQLGKIPVMNKFFRDVSLIDPQSGTKVGNVLSKMNPTTNPESIIKVAELSLGKKEENFQEFKNVLEKVCNSKPSTFVIQHFGGDGFGIFIDEDETGNGFVEGRIEERNEKMEERDDNELKRKNEAERLIREAFSDGEEKLEKEVTHMTSKQTPVIENQNSLSKHFVQEQSNEAVIINSTDTFAHENEEKTKEQEKKSQIGKNEERPTSKPLSLNTIIQEKEQEEIQQTLDKIIKEIQTKIMKGYVLEKNETNEKLLKELSQLIHFNL</sequence>
<evidence type="ECO:0000313" key="3">
    <source>
        <dbReference type="Proteomes" id="UP001628156"/>
    </source>
</evidence>
<feature type="compositionally biased region" description="Basic and acidic residues" evidence="1">
    <location>
        <begin position="256"/>
        <end position="281"/>
    </location>
</feature>
<organism evidence="2 3">
    <name type="scientific">Entamoeba nuttalli</name>
    <dbReference type="NCBI Taxonomy" id="412467"/>
    <lineage>
        <taxon>Eukaryota</taxon>
        <taxon>Amoebozoa</taxon>
        <taxon>Evosea</taxon>
        <taxon>Archamoebae</taxon>
        <taxon>Mastigamoebida</taxon>
        <taxon>Entamoebidae</taxon>
        <taxon>Entamoeba</taxon>
    </lineage>
</organism>
<proteinExistence type="predicted"/>
<name>A0ABQ0DBE5_9EUKA</name>
<accession>A0ABQ0DBE5</accession>
<protein>
    <submittedName>
        <fullName evidence="2">Uncharacterized protein</fullName>
    </submittedName>
</protein>
<dbReference type="EMBL" id="BAAFRS010000047">
    <property type="protein sequence ID" value="GAB1220165.1"/>
    <property type="molecule type" value="Genomic_DNA"/>
</dbReference>
<gene>
    <name evidence="2" type="ORF">ENUP19_0047G0232</name>
</gene>
<reference evidence="2 3" key="1">
    <citation type="journal article" date="2019" name="PLoS Negl. Trop. Dis.">
        <title>Whole genome sequencing of Entamoeba nuttalli reveals mammalian host-related molecular signatures and a novel octapeptide-repeat surface protein.</title>
        <authorList>
            <person name="Tanaka M."/>
            <person name="Makiuchi T."/>
            <person name="Komiyama T."/>
            <person name="Shiina T."/>
            <person name="Osaki K."/>
            <person name="Tachibana H."/>
        </authorList>
    </citation>
    <scope>NUCLEOTIDE SEQUENCE [LARGE SCALE GENOMIC DNA]</scope>
    <source>
        <strain evidence="2 3">P19-061405</strain>
    </source>
</reference>
<dbReference type="Proteomes" id="UP001628156">
    <property type="component" value="Unassembled WGS sequence"/>
</dbReference>
<feature type="region of interest" description="Disordered" evidence="1">
    <location>
        <begin position="255"/>
        <end position="286"/>
    </location>
</feature>
<evidence type="ECO:0000313" key="2">
    <source>
        <dbReference type="EMBL" id="GAB1220165.1"/>
    </source>
</evidence>
<comment type="caution">
    <text evidence="2">The sequence shown here is derived from an EMBL/GenBank/DDBJ whole genome shotgun (WGS) entry which is preliminary data.</text>
</comment>
<keyword evidence="3" id="KW-1185">Reference proteome</keyword>
<evidence type="ECO:0000256" key="1">
    <source>
        <dbReference type="SAM" id="MobiDB-lite"/>
    </source>
</evidence>